<accession>A0ABP4UXC1</accession>
<feature type="domain" description="Pyruvate phosphate dikinase AMP/ATP-binding" evidence="2">
    <location>
        <begin position="26"/>
        <end position="309"/>
    </location>
</feature>
<evidence type="ECO:0000313" key="3">
    <source>
        <dbReference type="EMBL" id="GAA1713775.1"/>
    </source>
</evidence>
<dbReference type="Pfam" id="PF00391">
    <property type="entry name" value="PEP-utilizers"/>
    <property type="match status" value="1"/>
</dbReference>
<gene>
    <name evidence="3" type="ORF">GCM10009765_73560</name>
</gene>
<evidence type="ECO:0000259" key="1">
    <source>
        <dbReference type="Pfam" id="PF00391"/>
    </source>
</evidence>
<dbReference type="InterPro" id="IPR008279">
    <property type="entry name" value="PEP-util_enz_mobile_dom"/>
</dbReference>
<dbReference type="Pfam" id="PF01326">
    <property type="entry name" value="PPDK_N"/>
    <property type="match status" value="1"/>
</dbReference>
<dbReference type="SUPFAM" id="SSF52009">
    <property type="entry name" value="Phosphohistidine domain"/>
    <property type="match status" value="1"/>
</dbReference>
<dbReference type="Gene3D" id="3.30.470.20">
    <property type="entry name" value="ATP-grasp fold, B domain"/>
    <property type="match status" value="1"/>
</dbReference>
<dbReference type="PANTHER" id="PTHR43615">
    <property type="entry name" value="PHOSPHOENOLPYRUVATE SYNTHASE-RELATED"/>
    <property type="match status" value="1"/>
</dbReference>
<organism evidence="3 4">
    <name type="scientific">Fodinicola feengrottensis</name>
    <dbReference type="NCBI Taxonomy" id="435914"/>
    <lineage>
        <taxon>Bacteria</taxon>
        <taxon>Bacillati</taxon>
        <taxon>Actinomycetota</taxon>
        <taxon>Actinomycetes</taxon>
        <taxon>Mycobacteriales</taxon>
        <taxon>Fodinicola</taxon>
    </lineage>
</organism>
<dbReference type="InterPro" id="IPR013815">
    <property type="entry name" value="ATP_grasp_subdomain_1"/>
</dbReference>
<name>A0ABP4UXC1_9ACTN</name>
<dbReference type="Proteomes" id="UP001500618">
    <property type="component" value="Unassembled WGS sequence"/>
</dbReference>
<feature type="domain" description="PEP-utilising enzyme mobile" evidence="1">
    <location>
        <begin position="759"/>
        <end position="829"/>
    </location>
</feature>
<dbReference type="InterPro" id="IPR036637">
    <property type="entry name" value="Phosphohistidine_dom_sf"/>
</dbReference>
<sequence length="834" mass="89205">MACEAFGVTENALVLPLADESAELGTAGGKGASLARLGRAGLPVPPGFHVTTHAYRAFVAEGLGPAIKAAPEADVLAAFENHDLPADVAAAILQAYEALGDDIPVAVRSSATAEDLPELSFAGQHDTFLNVVGPGALLVAVRRCWASLWTARAVDYRRRNGIPSTDVAIAVVVQQLVPADAAGVLFTANPVTGARDELVVNAAWGLGEAVVGGQVSPDTYVLARGSHREISRNVQDKTVMTVRTPDGTREEPTPGDLRHAAVLDEARTAELAALGERIERLYGLPMDVEWAVHNGQSYILQARPITHLRTPIEVWNDSLRGDYLWTSVNVGEAVPSVMTPVTWSFVRTLSDSVLGGHPSSGNIGGRFYLNLSLPITAGVAVGLGSLVRRTSEQTFGRLPAEVEVPLLPMSRPAVVRAAVATAIGFLRQGRAYRKELANLLKTNPARCEELREYIGKTSTPPDLLALWKSDVDAMLRIVCKTLDAGARTGIGQSAKLRRSLPKLVGDADANTLLTGLHGDSGELASLGPVLGLARLKRGQLDRDTYARTWGHRCADEFEVSVSRPAEDPAWLDRQLGGAAQDPEDLLERQAKVRDEAWQRLRVAHPSKADRIRRRLDRAAMGARSRERARSEMVRGFWVLRAFVVRAGALTGRGDDLFFLPIEEILTVLAGDQTPLAAVPSRRAAYHLYRTLPPYPTYIRGHFDPPGWAADPHRRNDIYHESSAPAPVTGREISGFPGAAGIVEGLARVIGTVEEGDALQPGEILVTTVTNIGWTPLFPRAAAIVTDVGAPLSHAAIVARELGIPAVVGCGTATSRLTTGDRIRVDGAKGTVTLL</sequence>
<evidence type="ECO:0000313" key="4">
    <source>
        <dbReference type="Proteomes" id="UP001500618"/>
    </source>
</evidence>
<comment type="caution">
    <text evidence="3">The sequence shown here is derived from an EMBL/GenBank/DDBJ whole genome shotgun (WGS) entry which is preliminary data.</text>
</comment>
<dbReference type="Gene3D" id="3.30.1490.20">
    <property type="entry name" value="ATP-grasp fold, A domain"/>
    <property type="match status" value="1"/>
</dbReference>
<proteinExistence type="predicted"/>
<reference evidence="4" key="1">
    <citation type="journal article" date="2019" name="Int. J. Syst. Evol. Microbiol.">
        <title>The Global Catalogue of Microorganisms (GCM) 10K type strain sequencing project: providing services to taxonomists for standard genome sequencing and annotation.</title>
        <authorList>
            <consortium name="The Broad Institute Genomics Platform"/>
            <consortium name="The Broad Institute Genome Sequencing Center for Infectious Disease"/>
            <person name="Wu L."/>
            <person name="Ma J."/>
        </authorList>
    </citation>
    <scope>NUCLEOTIDE SEQUENCE [LARGE SCALE GENOMIC DNA]</scope>
    <source>
        <strain evidence="4">JCM 14718</strain>
    </source>
</reference>
<dbReference type="InterPro" id="IPR051549">
    <property type="entry name" value="PEP_Utilizing_Enz"/>
</dbReference>
<evidence type="ECO:0008006" key="5">
    <source>
        <dbReference type="Google" id="ProtNLM"/>
    </source>
</evidence>
<dbReference type="SUPFAM" id="SSF56059">
    <property type="entry name" value="Glutathione synthetase ATP-binding domain-like"/>
    <property type="match status" value="1"/>
</dbReference>
<dbReference type="EMBL" id="BAAANY010000038">
    <property type="protein sequence ID" value="GAA1713775.1"/>
    <property type="molecule type" value="Genomic_DNA"/>
</dbReference>
<dbReference type="Gene3D" id="3.50.30.10">
    <property type="entry name" value="Phosphohistidine domain"/>
    <property type="match status" value="1"/>
</dbReference>
<evidence type="ECO:0000259" key="2">
    <source>
        <dbReference type="Pfam" id="PF01326"/>
    </source>
</evidence>
<keyword evidence="4" id="KW-1185">Reference proteome</keyword>
<protein>
    <recommendedName>
        <fullName evidence="5">Phosphoenolpyruvate synthase</fullName>
    </recommendedName>
</protein>
<dbReference type="PANTHER" id="PTHR43615:SF1">
    <property type="entry name" value="PPDK_N DOMAIN-CONTAINING PROTEIN"/>
    <property type="match status" value="1"/>
</dbReference>
<dbReference type="InterPro" id="IPR002192">
    <property type="entry name" value="PPDK_AMP/ATP-bd"/>
</dbReference>